<dbReference type="SUPFAM" id="SSF53098">
    <property type="entry name" value="Ribonuclease H-like"/>
    <property type="match status" value="1"/>
</dbReference>
<proteinExistence type="inferred from homology"/>
<evidence type="ECO:0000256" key="3">
    <source>
        <dbReference type="ARBA" id="ARBA00022723"/>
    </source>
</evidence>
<dbReference type="Pfam" id="PF00675">
    <property type="entry name" value="Peptidase_M16"/>
    <property type="match status" value="1"/>
</dbReference>
<evidence type="ECO:0000256" key="8">
    <source>
        <dbReference type="SAM" id="MobiDB-lite"/>
    </source>
</evidence>
<feature type="transmembrane region" description="Helical" evidence="9">
    <location>
        <begin position="2133"/>
        <end position="2151"/>
    </location>
</feature>
<dbReference type="InterPro" id="IPR011249">
    <property type="entry name" value="Metalloenz_LuxS/M16"/>
</dbReference>
<dbReference type="CDD" id="cd09272">
    <property type="entry name" value="RNase_HI_RT_Ty1"/>
    <property type="match status" value="1"/>
</dbReference>
<dbReference type="InterPro" id="IPR050626">
    <property type="entry name" value="Peptidase_M16"/>
</dbReference>
<gene>
    <name evidence="11" type="ORF">CCMP2556_LOCUS54439</name>
</gene>
<evidence type="ECO:0000259" key="10">
    <source>
        <dbReference type="PROSITE" id="PS50103"/>
    </source>
</evidence>
<dbReference type="InterPro" id="IPR012337">
    <property type="entry name" value="RNaseH-like_sf"/>
</dbReference>
<keyword evidence="4" id="KW-0378">Hydrolase</keyword>
<dbReference type="Pfam" id="PF02714">
    <property type="entry name" value="RSN1_7TM"/>
    <property type="match status" value="1"/>
</dbReference>
<evidence type="ECO:0000256" key="9">
    <source>
        <dbReference type="SAM" id="Phobius"/>
    </source>
</evidence>
<reference evidence="11 12" key="1">
    <citation type="submission" date="2024-02" db="EMBL/GenBank/DDBJ databases">
        <authorList>
            <person name="Chen Y."/>
            <person name="Shah S."/>
            <person name="Dougan E. K."/>
            <person name="Thang M."/>
            <person name="Chan C."/>
        </authorList>
    </citation>
    <scope>NUCLEOTIDE SEQUENCE [LARGE SCALE GENOMIC DNA]</scope>
</reference>
<feature type="region of interest" description="Disordered" evidence="8">
    <location>
        <begin position="1"/>
        <end position="62"/>
    </location>
</feature>
<protein>
    <recommendedName>
        <fullName evidence="10">C3H1-type domain-containing protein</fullName>
    </recommendedName>
</protein>
<feature type="transmembrane region" description="Helical" evidence="9">
    <location>
        <begin position="1950"/>
        <end position="1975"/>
    </location>
</feature>
<evidence type="ECO:0000256" key="4">
    <source>
        <dbReference type="ARBA" id="ARBA00022801"/>
    </source>
</evidence>
<evidence type="ECO:0000256" key="5">
    <source>
        <dbReference type="ARBA" id="ARBA00022833"/>
    </source>
</evidence>
<keyword evidence="9" id="KW-1133">Transmembrane helix</keyword>
<keyword evidence="7" id="KW-0863">Zinc-finger</keyword>
<dbReference type="InterPro" id="IPR003864">
    <property type="entry name" value="CSC1/OSCA1-like_7TM"/>
</dbReference>
<feature type="transmembrane region" description="Helical" evidence="9">
    <location>
        <begin position="2052"/>
        <end position="2083"/>
    </location>
</feature>
<evidence type="ECO:0000313" key="11">
    <source>
        <dbReference type="EMBL" id="CAK9116997.1"/>
    </source>
</evidence>
<dbReference type="Gene3D" id="3.30.830.10">
    <property type="entry name" value="Metalloenzyme, LuxS/M16 peptidase-like"/>
    <property type="match status" value="1"/>
</dbReference>
<dbReference type="PROSITE" id="PS50103">
    <property type="entry name" value="ZF_C3H1"/>
    <property type="match status" value="1"/>
</dbReference>
<feature type="region of interest" description="Disordered" evidence="8">
    <location>
        <begin position="94"/>
        <end position="137"/>
    </location>
</feature>
<organism evidence="11 12">
    <name type="scientific">Durusdinium trenchii</name>
    <dbReference type="NCBI Taxonomy" id="1381693"/>
    <lineage>
        <taxon>Eukaryota</taxon>
        <taxon>Sar</taxon>
        <taxon>Alveolata</taxon>
        <taxon>Dinophyceae</taxon>
        <taxon>Suessiales</taxon>
        <taxon>Symbiodiniaceae</taxon>
        <taxon>Durusdinium</taxon>
    </lineage>
</organism>
<keyword evidence="6" id="KW-0482">Metalloprotease</keyword>
<dbReference type="InterPro" id="IPR000571">
    <property type="entry name" value="Znf_CCCH"/>
</dbReference>
<keyword evidence="9" id="KW-0812">Transmembrane</keyword>
<feature type="region of interest" description="Disordered" evidence="8">
    <location>
        <begin position="1229"/>
        <end position="1293"/>
    </location>
</feature>
<feature type="domain" description="C3H1-type" evidence="10">
    <location>
        <begin position="59"/>
        <end position="86"/>
    </location>
</feature>
<dbReference type="PANTHER" id="PTHR43690:SF18">
    <property type="entry name" value="INSULIN-DEGRADING ENZYME-RELATED"/>
    <property type="match status" value="1"/>
</dbReference>
<dbReference type="PANTHER" id="PTHR43690">
    <property type="entry name" value="NARDILYSIN"/>
    <property type="match status" value="1"/>
</dbReference>
<dbReference type="EMBL" id="CAXAMN010028572">
    <property type="protein sequence ID" value="CAK9116997.1"/>
    <property type="molecule type" value="Genomic_DNA"/>
</dbReference>
<keyword evidence="5 7" id="KW-0862">Zinc</keyword>
<feature type="compositionally biased region" description="Basic and acidic residues" evidence="8">
    <location>
        <begin position="108"/>
        <end position="122"/>
    </location>
</feature>
<keyword evidence="3 7" id="KW-0479">Metal-binding</keyword>
<name>A0ABP0SX30_9DINO</name>
<keyword evidence="12" id="KW-1185">Reference proteome</keyword>
<feature type="zinc finger region" description="C3H1-type" evidence="7">
    <location>
        <begin position="59"/>
        <end position="86"/>
    </location>
</feature>
<evidence type="ECO:0000256" key="7">
    <source>
        <dbReference type="PROSITE-ProRule" id="PRU00723"/>
    </source>
</evidence>
<accession>A0ABP0SX30</accession>
<comment type="caution">
    <text evidence="11">The sequence shown here is derived from an EMBL/GenBank/DDBJ whole genome shotgun (WGS) entry which is preliminary data.</text>
</comment>
<keyword evidence="2" id="KW-0645">Protease</keyword>
<feature type="compositionally biased region" description="Acidic residues" evidence="8">
    <location>
        <begin position="1275"/>
        <end position="1288"/>
    </location>
</feature>
<evidence type="ECO:0000313" key="12">
    <source>
        <dbReference type="Proteomes" id="UP001642484"/>
    </source>
</evidence>
<dbReference type="SUPFAM" id="SSF63411">
    <property type="entry name" value="LuxS/MPP-like metallohydrolase"/>
    <property type="match status" value="1"/>
</dbReference>
<sequence length="2645" mass="292163">MNYDNISKGLKDMPNASLACPSTQVTKVEKAPKPPKAPKTSKESEASALPADAKGGKGKGKRTPCAMHAAGLCRFGSHCRNEHVGDAGSDAAKKAYMKSQEGQGDQGSKGKDGEGKGKDSKGKGKKGKDGASSSSVPSAAAAAAASTVTITEVNAEEVMDIWKSFCEFARKALPALNVFLKVSIPILASVVNSIVENPCIGVEQAAGMLHPTVEDFRNLSLEFIGDTGAAHDIGSFKALADQGFDREMLEPWLKCLDNPVRFSTGGGPQTSSEALRIYAKSVGDLNLHLLKNCPLAMSIGKQVSKGRTFVWEHGKVPFIALDHKKCRVWCPTEHRWYARRVQNDVPIFSLHASGGPQQGLNFNHNKKLYQPAVVAECPESCFCGDCLERLPACVCSIYPEEDAGLKVGDQEIAASSACEVPVEGLVVTETNKEHRRRQHRKDNKRRKWEAMKKTRLVEKGQKKLPRGELSMVVMMRDMVEFYTAQAQANKGKIAKRFEALAVEVMKELESFEQPQMQTDPTCLTASTVKQRSRQTGLKGRGMLIELCTEPDSNLGVVGERLNVKVTRCTKEVNNLGYESTTSHLKNFIREHPGIDLWASLPCGPWSQWQYLNAHRYGAEFRKKLAKSRDLSLKLLDRFCELAKCVVEHGGDVHFEWPRHALGWKQAALCQLIRDIGMTVVNFDGCAVGLVDWQGTPFLKKWRVATTNENLAKNLNECRCKHGTDFKHAPITGSNTSTTARYPEIMCEIVFSSLFPDLVFKEVPAMPVCEAAVCVVAQEHVEKEPEEQVYRGPLVIETVDTFATPAELEDDLAPADDEAEFAESRDDRLKREAKSLDHITTHAKKNPFCEHCVRGRMLKRYAHGVRPEPSDEAYERSAAFGRVLEADHMFPSEESVSNAGEKVALVIVDLFSGLSMAYPARDRSEESCYNSLKHFGGHRLNGDTGVIFKSDAAGELTGAASRLCWTISPSIPRDWPHAAHVEREVRALKELRRPAHLQAGFSKKMWPISVVYTAKARALWSPCVIRKHERGTEIEELKTGKTRWEVCTGEPFLGVKYPLGALVFYRAKSDGMAAPTTRPGLFAGWRVDSGLRYRNVVQVVDYEAVRARAHLHWSPKDLHEKEVFFPPVEYIEFPLSNAAMKALKEMSDPDVEVKKKIYDRSLESGVLPYDIDIDAFPEDTPVAPPRHAYITFSRLLEHGFTKGCPGCDGGHYRHNKACRERFDAIFPREAAAPPTPAPDVGAPKTPGPLPMPKSSEKTSSSSSTGAVEKEHWVEPETTEGPEYSPDELPEGYVPPEDVAAGVYALVTRQLTRNEVLSRPDALQAIRKEFDGVGSMGTWELESVDEEFRVKEAALQSGETIHIADLLAICSEKHVELAPELRALKGRVCYRGDSAKTAEGKLALYQTLAASPASIVAANSVISFGLFEGHKLSSADAVKAYLQSELKSLAATYIRLPRELWPESWFTPRAVKVEEFASTFTVPTFGGLALVVYVDDLILSGPSQWHEPFWEALGEKVLIDDIGPLGRFLGRHHSTVEVDNTEFFGFDMRAYAEATVQEYLRVANSPKMKVVASPFLSKGFVGAEERGALASSASSILMRLMWLARLARPDLLRAVTWLATMVQSWTQACDAYLYRAMCYLECTKNAMLLGHVRDAPEHVFVELFADADYCGDDEHTHSTTGGWLQLSGPPTSFPLAWLSKKQTATCRSTTEAETVALSYVLFEEGLPLVELYSAMLGRPVLLRLREDNTACAKVVTAGYSKKLRHLKRVHRVSLASVKEQLDRDDVELSLVGTSDQKADAFTKAVEPALWPKTLQNLGVHLDGYTIKHTSGTGLKLDKQMALQPDTPTTDVATGPQGTAGRLALLAVFLFWIPIVVAISGWTTLSSIQGTVPAVEKFLDAHPALASLMSGVLATAALKIFMMFLPSVLHFIITTTLHLKAGSVEQLKLQQWSTAFLLLFVVLVTSLGRGLTITFFIVMQEPAKIISLLAASLPSASHFYFNYVILGWLVLPMDFQQQWALRGVEDEARLYSDPEDQAYYGLGTRMARTVLMASIFYIFCSCSPLILVFTWIYFFLAQFVFGYLLLFCESKKPDTGGVFWVQATEQLFLVLAIYVSRQKGVMLMVGVLRGLTRNGIWAGPPMATLASLMVLYVARRDLKNLAFDTLPLEEVVKAFKDNKDGRVKRKDLPGLAHFLEHMLFTGTAKYPKEGEYHEFIQQNGGSANAYTACYFTNYMFEIKPEALVEALDRFAGFFIEPLLTRDCTEREINAVDSEYQAGLTSPWWRYVGIMNMSANPDHPFHVAVGNNKVLLEEPKERGIDLYEEMKKLYAPDLASQSLVLALLLAPIDLAMLRAGKPDAPGALACLWQVFGDCFLRPGTVLPAIGLTWLTFGGTYATANAVRTICEENRWQPALYVWLCTTTVQCVIMCLKDAFLTGGIAPPFDAVVVWVARDLVFSLVVFVIPEPLSRFLASRGIKSLCGVQTQDLLQILLPQPLQLITTPLHFMGVSMVAASTSHLKLSLAQHLAAAFREFWLRVGIRCVRVLVPYCFGAVANRRLRTYFATCGQQKQPLLPTSISERGIPTCIPAWRASRLAAVIKNAVLIAVVAVMAQRGLALTGPAAILLGASIAARSTPSRSKSLLPMESKV</sequence>
<dbReference type="InterPro" id="IPR011765">
    <property type="entry name" value="Pept_M16_N"/>
</dbReference>
<evidence type="ECO:0000256" key="1">
    <source>
        <dbReference type="ARBA" id="ARBA00007261"/>
    </source>
</evidence>
<keyword evidence="9" id="KW-0472">Membrane</keyword>
<evidence type="ECO:0000256" key="2">
    <source>
        <dbReference type="ARBA" id="ARBA00022670"/>
    </source>
</evidence>
<comment type="similarity">
    <text evidence="1">Belongs to the peptidase M16 family.</text>
</comment>
<dbReference type="Proteomes" id="UP001642484">
    <property type="component" value="Unassembled WGS sequence"/>
</dbReference>
<feature type="transmembrane region" description="Helical" evidence="9">
    <location>
        <begin position="2095"/>
        <end position="2113"/>
    </location>
</feature>
<feature type="transmembrane region" description="Helical" evidence="9">
    <location>
        <begin position="1902"/>
        <end position="1930"/>
    </location>
</feature>
<feature type="transmembrane region" description="Helical" evidence="9">
    <location>
        <begin position="1982"/>
        <end position="2008"/>
    </location>
</feature>
<evidence type="ECO:0000256" key="6">
    <source>
        <dbReference type="ARBA" id="ARBA00023049"/>
    </source>
</evidence>